<proteinExistence type="predicted"/>
<evidence type="ECO:0000259" key="2">
    <source>
        <dbReference type="Pfam" id="PF02591"/>
    </source>
</evidence>
<dbReference type="Pfam" id="PF02591">
    <property type="entry name" value="Zn_ribbon_9"/>
    <property type="match status" value="1"/>
</dbReference>
<accession>A0A381TJW6</accession>
<dbReference type="PANTHER" id="PTHR39082:SF1">
    <property type="entry name" value="SCAVENGER RECEPTOR CLASS A MEMBER 3"/>
    <property type="match status" value="1"/>
</dbReference>
<keyword evidence="1" id="KW-0175">Coiled coil</keyword>
<feature type="domain" description="CT398-like coiled coil hairpin" evidence="3">
    <location>
        <begin position="11"/>
        <end position="183"/>
    </location>
</feature>
<dbReference type="PANTHER" id="PTHR39082">
    <property type="entry name" value="PHOSPHOLIPASE C-BETA-2-RELATED"/>
    <property type="match status" value="1"/>
</dbReference>
<evidence type="ECO:0000259" key="3">
    <source>
        <dbReference type="Pfam" id="PF24481"/>
    </source>
</evidence>
<dbReference type="EMBL" id="UINC01004686">
    <property type="protein sequence ID" value="SVA16129.1"/>
    <property type="molecule type" value="Genomic_DNA"/>
</dbReference>
<organism evidence="4">
    <name type="scientific">marine metagenome</name>
    <dbReference type="NCBI Taxonomy" id="408172"/>
    <lineage>
        <taxon>unclassified sequences</taxon>
        <taxon>metagenomes</taxon>
        <taxon>ecological metagenomes</taxon>
    </lineage>
</organism>
<name>A0A381TJW6_9ZZZZ</name>
<feature type="coiled-coil region" evidence="1">
    <location>
        <begin position="104"/>
        <end position="138"/>
    </location>
</feature>
<feature type="domain" description="C4-type zinc ribbon" evidence="2">
    <location>
        <begin position="199"/>
        <end position="230"/>
    </location>
</feature>
<protein>
    <recommendedName>
        <fullName evidence="5">C4-type zinc ribbon domain-containing protein</fullName>
    </recommendedName>
</protein>
<evidence type="ECO:0008006" key="5">
    <source>
        <dbReference type="Google" id="ProtNLM"/>
    </source>
</evidence>
<dbReference type="InterPro" id="IPR056003">
    <property type="entry name" value="CT398_CC_hairpin"/>
</dbReference>
<dbReference type="InterPro" id="IPR003743">
    <property type="entry name" value="Zf-RING_7"/>
</dbReference>
<dbReference type="AlphaFoldDB" id="A0A381TJW6"/>
<evidence type="ECO:0000313" key="4">
    <source>
        <dbReference type="EMBL" id="SVA16129.1"/>
    </source>
</evidence>
<sequence>MNPQLKSLIELQAIDNQIGELEHGKAAIPKQIESGKAGVKEKQNQLAEAESSLAQLQKERKDLEIDVMEENDHAAKTKTKLSSVKTNKEYSAILVEVDAVKEKILALEDRELELMEILERKERELLPLKANCKEEEEKFNVYKLKKEAESERTEKELEVIRPRRSQAANNLDVKLLEHYTKVFNAREGVVVVPIHENICQGCLQQILPQQVIDVKSGETIIYCEQCSRILYWEETKEGAVPK</sequence>
<dbReference type="InterPro" id="IPR052376">
    <property type="entry name" value="Oxidative_Scav/Glycosyltrans"/>
</dbReference>
<evidence type="ECO:0000256" key="1">
    <source>
        <dbReference type="SAM" id="Coils"/>
    </source>
</evidence>
<gene>
    <name evidence="4" type="ORF">METZ01_LOCUS68983</name>
</gene>
<dbReference type="Gene3D" id="1.10.287.1490">
    <property type="match status" value="1"/>
</dbReference>
<dbReference type="Pfam" id="PF24481">
    <property type="entry name" value="CT398_CC"/>
    <property type="match status" value="1"/>
</dbReference>
<feature type="coiled-coil region" evidence="1">
    <location>
        <begin position="39"/>
        <end position="73"/>
    </location>
</feature>
<reference evidence="4" key="1">
    <citation type="submission" date="2018-05" db="EMBL/GenBank/DDBJ databases">
        <authorList>
            <person name="Lanie J.A."/>
            <person name="Ng W.-L."/>
            <person name="Kazmierczak K.M."/>
            <person name="Andrzejewski T.M."/>
            <person name="Davidsen T.M."/>
            <person name="Wayne K.J."/>
            <person name="Tettelin H."/>
            <person name="Glass J.I."/>
            <person name="Rusch D."/>
            <person name="Podicherti R."/>
            <person name="Tsui H.-C.T."/>
            <person name="Winkler M.E."/>
        </authorList>
    </citation>
    <scope>NUCLEOTIDE SEQUENCE</scope>
</reference>